<evidence type="ECO:0000313" key="3">
    <source>
        <dbReference type="Proteomes" id="UP000315010"/>
    </source>
</evidence>
<proteinExistence type="predicted"/>
<dbReference type="AlphaFoldDB" id="A0A5C5Z8I4"/>
<feature type="compositionally biased region" description="Basic and acidic residues" evidence="1">
    <location>
        <begin position="1"/>
        <end position="15"/>
    </location>
</feature>
<accession>A0A5C5Z8I4</accession>
<organism evidence="2 3">
    <name type="scientific">Novipirellula herctigrandis</name>
    <dbReference type="NCBI Taxonomy" id="2527986"/>
    <lineage>
        <taxon>Bacteria</taxon>
        <taxon>Pseudomonadati</taxon>
        <taxon>Planctomycetota</taxon>
        <taxon>Planctomycetia</taxon>
        <taxon>Pirellulales</taxon>
        <taxon>Pirellulaceae</taxon>
        <taxon>Novipirellula</taxon>
    </lineage>
</organism>
<evidence type="ECO:0000313" key="2">
    <source>
        <dbReference type="EMBL" id="TWT83510.1"/>
    </source>
</evidence>
<protein>
    <submittedName>
        <fullName evidence="2">Uncharacterized protein</fullName>
    </submittedName>
</protein>
<feature type="region of interest" description="Disordered" evidence="1">
    <location>
        <begin position="1"/>
        <end position="44"/>
    </location>
</feature>
<gene>
    <name evidence="2" type="ORF">CA13_49750</name>
</gene>
<sequence length="174" mass="19094">MSRPELGDFHFERPQVDILIKPSQPKPEENTSPTSVQQRTPTDLPTLAASVRDASVVIRTSSAGEPPIELESVSVSMELLRQQNQSVLHVEPATLFDHQRITPELCEHGLQLIAPLLADQISTEGEFSLRLEKCDIPLHSDNQPNAASAQARGELQLHRANAGLKNTIIGKIIS</sequence>
<comment type="caution">
    <text evidence="2">The sequence shown here is derived from an EMBL/GenBank/DDBJ whole genome shotgun (WGS) entry which is preliminary data.</text>
</comment>
<dbReference type="EMBL" id="SJPJ01000001">
    <property type="protein sequence ID" value="TWT83510.1"/>
    <property type="molecule type" value="Genomic_DNA"/>
</dbReference>
<name>A0A5C5Z8I4_9BACT</name>
<evidence type="ECO:0000256" key="1">
    <source>
        <dbReference type="SAM" id="MobiDB-lite"/>
    </source>
</evidence>
<reference evidence="2 3" key="1">
    <citation type="submission" date="2019-02" db="EMBL/GenBank/DDBJ databases">
        <title>Deep-cultivation of Planctomycetes and their phenomic and genomic characterization uncovers novel biology.</title>
        <authorList>
            <person name="Wiegand S."/>
            <person name="Jogler M."/>
            <person name="Boedeker C."/>
            <person name="Pinto D."/>
            <person name="Vollmers J."/>
            <person name="Rivas-Marin E."/>
            <person name="Kohn T."/>
            <person name="Peeters S.H."/>
            <person name="Heuer A."/>
            <person name="Rast P."/>
            <person name="Oberbeckmann S."/>
            <person name="Bunk B."/>
            <person name="Jeske O."/>
            <person name="Meyerdierks A."/>
            <person name="Storesund J.E."/>
            <person name="Kallscheuer N."/>
            <person name="Luecker S."/>
            <person name="Lage O.M."/>
            <person name="Pohl T."/>
            <person name="Merkel B.J."/>
            <person name="Hornburger P."/>
            <person name="Mueller R.-W."/>
            <person name="Bruemmer F."/>
            <person name="Labrenz M."/>
            <person name="Spormann A.M."/>
            <person name="Op Den Camp H."/>
            <person name="Overmann J."/>
            <person name="Amann R."/>
            <person name="Jetten M.S.M."/>
            <person name="Mascher T."/>
            <person name="Medema M.H."/>
            <person name="Devos D.P."/>
            <person name="Kaster A.-K."/>
            <person name="Ovreas L."/>
            <person name="Rohde M."/>
            <person name="Galperin M.Y."/>
            <person name="Jogler C."/>
        </authorList>
    </citation>
    <scope>NUCLEOTIDE SEQUENCE [LARGE SCALE GENOMIC DNA]</scope>
    <source>
        <strain evidence="2 3">CA13</strain>
    </source>
</reference>
<feature type="compositionally biased region" description="Polar residues" evidence="1">
    <location>
        <begin position="30"/>
        <end position="43"/>
    </location>
</feature>
<dbReference type="Proteomes" id="UP000315010">
    <property type="component" value="Unassembled WGS sequence"/>
</dbReference>
<keyword evidence="3" id="KW-1185">Reference proteome</keyword>